<feature type="region of interest" description="Disordered" evidence="5">
    <location>
        <begin position="51"/>
        <end position="148"/>
    </location>
</feature>
<dbReference type="PANTHER" id="PTHR12202">
    <property type="entry name" value="ESF1 HOMOLOG"/>
    <property type="match status" value="1"/>
</dbReference>
<dbReference type="EMBL" id="CAJPVJ010001888">
    <property type="protein sequence ID" value="CAG2165453.1"/>
    <property type="molecule type" value="Genomic_DNA"/>
</dbReference>
<feature type="compositionally biased region" description="Basic and acidic residues" evidence="5">
    <location>
        <begin position="137"/>
        <end position="148"/>
    </location>
</feature>
<proteinExistence type="inferred from homology"/>
<dbReference type="InterPro" id="IPR039754">
    <property type="entry name" value="Esf1"/>
</dbReference>
<feature type="compositionally biased region" description="Basic and acidic residues" evidence="5">
    <location>
        <begin position="393"/>
        <end position="402"/>
    </location>
</feature>
<dbReference type="GO" id="GO:0006364">
    <property type="term" value="P:rRNA processing"/>
    <property type="evidence" value="ECO:0007669"/>
    <property type="project" value="InterPro"/>
</dbReference>
<dbReference type="OrthoDB" id="431825at2759"/>
<dbReference type="InterPro" id="IPR012580">
    <property type="entry name" value="NUC153"/>
</dbReference>
<feature type="region of interest" description="Disordered" evidence="5">
    <location>
        <begin position="370"/>
        <end position="554"/>
    </location>
</feature>
<keyword evidence="4" id="KW-0539">Nucleus</keyword>
<comment type="subcellular location">
    <subcellularLocation>
        <location evidence="1">Nucleus</location>
        <location evidence="1">Nucleolus</location>
    </subcellularLocation>
</comment>
<evidence type="ECO:0000256" key="4">
    <source>
        <dbReference type="ARBA" id="ARBA00023242"/>
    </source>
</evidence>
<feature type="compositionally biased region" description="Acidic residues" evidence="5">
    <location>
        <begin position="226"/>
        <end position="240"/>
    </location>
</feature>
<organism evidence="8">
    <name type="scientific">Oppiella nova</name>
    <dbReference type="NCBI Taxonomy" id="334625"/>
    <lineage>
        <taxon>Eukaryota</taxon>
        <taxon>Metazoa</taxon>
        <taxon>Ecdysozoa</taxon>
        <taxon>Arthropoda</taxon>
        <taxon>Chelicerata</taxon>
        <taxon>Arachnida</taxon>
        <taxon>Acari</taxon>
        <taxon>Acariformes</taxon>
        <taxon>Sarcoptiformes</taxon>
        <taxon>Oribatida</taxon>
        <taxon>Brachypylina</taxon>
        <taxon>Oppioidea</taxon>
        <taxon>Oppiidae</taxon>
        <taxon>Oppiella</taxon>
    </lineage>
</organism>
<dbReference type="GO" id="GO:0003723">
    <property type="term" value="F:RNA binding"/>
    <property type="evidence" value="ECO:0007669"/>
    <property type="project" value="TreeGrafter"/>
</dbReference>
<feature type="domain" description="NUC153" evidence="6">
    <location>
        <begin position="561"/>
        <end position="587"/>
    </location>
</feature>
<feature type="region of interest" description="Disordered" evidence="5">
    <location>
        <begin position="587"/>
        <end position="653"/>
    </location>
</feature>
<feature type="compositionally biased region" description="Basic and acidic residues" evidence="5">
    <location>
        <begin position="429"/>
        <end position="446"/>
    </location>
</feature>
<reference evidence="8" key="1">
    <citation type="submission" date="2020-11" db="EMBL/GenBank/DDBJ databases">
        <authorList>
            <person name="Tran Van P."/>
        </authorList>
    </citation>
    <scope>NUCLEOTIDE SEQUENCE</scope>
</reference>
<dbReference type="Proteomes" id="UP000728032">
    <property type="component" value="Unassembled WGS sequence"/>
</dbReference>
<evidence type="ECO:0000259" key="6">
    <source>
        <dbReference type="Pfam" id="PF08159"/>
    </source>
</evidence>
<evidence type="ECO:0008006" key="10">
    <source>
        <dbReference type="Google" id="ProtNLM"/>
    </source>
</evidence>
<comment type="similarity">
    <text evidence="2">Belongs to the ESF1 family.</text>
</comment>
<name>A0A7R9LRB1_9ACAR</name>
<dbReference type="InterPro" id="IPR056750">
    <property type="entry name" value="RRM_ESF1"/>
</dbReference>
<evidence type="ECO:0000256" key="1">
    <source>
        <dbReference type="ARBA" id="ARBA00004604"/>
    </source>
</evidence>
<feature type="compositionally biased region" description="Acidic residues" evidence="5">
    <location>
        <begin position="471"/>
        <end position="488"/>
    </location>
</feature>
<feature type="compositionally biased region" description="Basic and acidic residues" evidence="5">
    <location>
        <begin position="51"/>
        <end position="66"/>
    </location>
</feature>
<accession>A0A7R9LRB1</accession>
<feature type="compositionally biased region" description="Basic residues" evidence="5">
    <location>
        <begin position="494"/>
        <end position="506"/>
    </location>
</feature>
<gene>
    <name evidence="8" type="ORF">ONB1V03_LOCUS4995</name>
</gene>
<feature type="domain" description="ESF1 RRM" evidence="7">
    <location>
        <begin position="155"/>
        <end position="306"/>
    </location>
</feature>
<dbReference type="Pfam" id="PF08159">
    <property type="entry name" value="NUC153"/>
    <property type="match status" value="1"/>
</dbReference>
<feature type="compositionally biased region" description="Polar residues" evidence="5">
    <location>
        <begin position="604"/>
        <end position="635"/>
    </location>
</feature>
<dbReference type="PANTHER" id="PTHR12202:SF0">
    <property type="entry name" value="ESF1 HOMOLOG"/>
    <property type="match status" value="1"/>
</dbReference>
<feature type="compositionally biased region" description="Acidic residues" evidence="5">
    <location>
        <begin position="113"/>
        <end position="136"/>
    </location>
</feature>
<sequence>MAKDQAMDDRFAHVSSDPRFRTLRKSDKKVKIDKRFDRMFTEKRFKLKYSVDKRGKQTKSGEDYKNLYEVSAEEEVVKEGDDDDDDKKPEDDVEVAAKVPKKPLFMNARGLDSDEDSEDVSSSSESEESSGDEGEEIDHKWNEWDKDVPQTEAATKRLAICNIDWERINATDLFVLINSFKPSGGSVLSVKIYPSELGLQRMKAEAESGPIQFIKAAKRDKRDANDSADDTDDDELDEDVKDSRITEQLRQYEMTRLQYFYAVVECDSEATADVLYGELDGFEYESSSSTLDLRFIPEDMTFDAELTPKSECHSMPDLSAYKAPQFVNSALQQSKVRMTWDETDPKRRHVFEKAFKEEDDDDLKAYLATSSEEEDDGEAVQTPDFADDPTLGTKDKINKYKELLSSLSEPKESKSDEKDMEMEISWEPNLKDVVEDIVEKKEKQRDSSLFYQTLSNIKEKRKQKSKQLAEEEKEEEEDDEELDSEESSDEKITTKTKRKPKHKKNDKKNEKLDPELELLLMDSDENSDKKHFNYKNIVENQTNDKKRKHETTDSFKFNAEDPRFGAVYTSHHYNVDPSDPHFKRTEAFDEIMSHSKKSRKSDETQTNSKTNADNNDSSKSSLTQLVRTVKNKTQLINNKKHKKSQIKQNKFKS</sequence>
<dbReference type="GO" id="GO:0005730">
    <property type="term" value="C:nucleolus"/>
    <property type="evidence" value="ECO:0007669"/>
    <property type="project" value="UniProtKB-SubCell"/>
</dbReference>
<evidence type="ECO:0000259" key="7">
    <source>
        <dbReference type="Pfam" id="PF25121"/>
    </source>
</evidence>
<feature type="region of interest" description="Disordered" evidence="5">
    <location>
        <begin position="217"/>
        <end position="240"/>
    </location>
</feature>
<feature type="compositionally biased region" description="Acidic residues" evidence="5">
    <location>
        <begin position="71"/>
        <end position="85"/>
    </location>
</feature>
<evidence type="ECO:0000313" key="9">
    <source>
        <dbReference type="Proteomes" id="UP000728032"/>
    </source>
</evidence>
<feature type="compositionally biased region" description="Basic residues" evidence="5">
    <location>
        <begin position="638"/>
        <end position="653"/>
    </location>
</feature>
<evidence type="ECO:0000256" key="3">
    <source>
        <dbReference type="ARBA" id="ARBA00023054"/>
    </source>
</evidence>
<dbReference type="EMBL" id="OC916713">
    <property type="protein sequence ID" value="CAD7645031.1"/>
    <property type="molecule type" value="Genomic_DNA"/>
</dbReference>
<evidence type="ECO:0000313" key="8">
    <source>
        <dbReference type="EMBL" id="CAD7645031.1"/>
    </source>
</evidence>
<keyword evidence="9" id="KW-1185">Reference proteome</keyword>
<protein>
    <recommendedName>
        <fullName evidence="10">NUC153 domain-containing protein</fullName>
    </recommendedName>
</protein>
<evidence type="ECO:0000256" key="2">
    <source>
        <dbReference type="ARBA" id="ARBA00009087"/>
    </source>
</evidence>
<dbReference type="AlphaFoldDB" id="A0A7R9LRB1"/>
<keyword evidence="3" id="KW-0175">Coiled coil</keyword>
<dbReference type="Pfam" id="PF25121">
    <property type="entry name" value="RRM_ESF1"/>
    <property type="match status" value="1"/>
</dbReference>
<evidence type="ECO:0000256" key="5">
    <source>
        <dbReference type="SAM" id="MobiDB-lite"/>
    </source>
</evidence>
<feature type="compositionally biased region" description="Polar residues" evidence="5">
    <location>
        <begin position="447"/>
        <end position="456"/>
    </location>
</feature>